<name>A0AAD8YLW3_9STRA</name>
<keyword evidence="1" id="KW-0472">Membrane</keyword>
<evidence type="ECO:0000256" key="1">
    <source>
        <dbReference type="SAM" id="Phobius"/>
    </source>
</evidence>
<sequence length="156" mass="17132">MTIIRKRTADNTGYKIGNMILSLSAKNIFVFSALVGGVLAANNMRQLKTRHNSDEVHKSAASSYHGPSISLDKDFYDEGEDITVSFSVGRPNDVFFSSSDAPSLNLDFNYPKWQIGLFMRDADPQGGTLEPIVGINLCGAMNCDPNNLDFEAYTQV</sequence>
<reference evidence="2" key="1">
    <citation type="submission" date="2023-06" db="EMBL/GenBank/DDBJ databases">
        <title>Survivors Of The Sea: Transcriptome response of Skeletonema marinoi to long-term dormancy.</title>
        <authorList>
            <person name="Pinder M.I.M."/>
            <person name="Kourtchenko O."/>
            <person name="Robertson E.K."/>
            <person name="Larsson T."/>
            <person name="Maumus F."/>
            <person name="Osuna-Cruz C.M."/>
            <person name="Vancaester E."/>
            <person name="Stenow R."/>
            <person name="Vandepoele K."/>
            <person name="Ploug H."/>
            <person name="Bruchert V."/>
            <person name="Godhe A."/>
            <person name="Topel M."/>
        </authorList>
    </citation>
    <scope>NUCLEOTIDE SEQUENCE</scope>
    <source>
        <strain evidence="2">R05AC</strain>
    </source>
</reference>
<evidence type="ECO:0000313" key="2">
    <source>
        <dbReference type="EMBL" id="KAK1747526.1"/>
    </source>
</evidence>
<keyword evidence="1" id="KW-1133">Transmembrane helix</keyword>
<dbReference type="AlphaFoldDB" id="A0AAD8YLW3"/>
<accession>A0AAD8YLW3</accession>
<protein>
    <submittedName>
        <fullName evidence="2">Uncharacterized protein</fullName>
    </submittedName>
</protein>
<dbReference type="Proteomes" id="UP001224775">
    <property type="component" value="Unassembled WGS sequence"/>
</dbReference>
<proteinExistence type="predicted"/>
<evidence type="ECO:0000313" key="3">
    <source>
        <dbReference type="Proteomes" id="UP001224775"/>
    </source>
</evidence>
<feature type="transmembrane region" description="Helical" evidence="1">
    <location>
        <begin position="20"/>
        <end position="41"/>
    </location>
</feature>
<comment type="caution">
    <text evidence="2">The sequence shown here is derived from an EMBL/GenBank/DDBJ whole genome shotgun (WGS) entry which is preliminary data.</text>
</comment>
<dbReference type="EMBL" id="JATAAI010000002">
    <property type="protein sequence ID" value="KAK1747526.1"/>
    <property type="molecule type" value="Genomic_DNA"/>
</dbReference>
<keyword evidence="1" id="KW-0812">Transmembrane</keyword>
<gene>
    <name evidence="2" type="ORF">QTG54_001489</name>
</gene>
<keyword evidence="3" id="KW-1185">Reference proteome</keyword>
<organism evidence="2 3">
    <name type="scientific">Skeletonema marinoi</name>
    <dbReference type="NCBI Taxonomy" id="267567"/>
    <lineage>
        <taxon>Eukaryota</taxon>
        <taxon>Sar</taxon>
        <taxon>Stramenopiles</taxon>
        <taxon>Ochrophyta</taxon>
        <taxon>Bacillariophyta</taxon>
        <taxon>Coscinodiscophyceae</taxon>
        <taxon>Thalassiosirophycidae</taxon>
        <taxon>Thalassiosirales</taxon>
        <taxon>Skeletonemataceae</taxon>
        <taxon>Skeletonema</taxon>
        <taxon>Skeletonema marinoi-dohrnii complex</taxon>
    </lineage>
</organism>